<dbReference type="Gene3D" id="2.60.40.790">
    <property type="match status" value="2"/>
</dbReference>
<dbReference type="PANTHER" id="PTHR45640">
    <property type="entry name" value="HEAT SHOCK PROTEIN HSP-12.2-RELATED"/>
    <property type="match status" value="1"/>
</dbReference>
<evidence type="ECO:0000259" key="4">
    <source>
        <dbReference type="PROSITE" id="PS01031"/>
    </source>
</evidence>
<evidence type="ECO:0000256" key="1">
    <source>
        <dbReference type="ARBA" id="ARBA00023016"/>
    </source>
</evidence>
<sequence>MALIPIYYDYRPVSPFYPTAATPLRDMLSYMLNDEIMSTRRPVNVSGKWSHAIQLENFKPEEVKVTVDDGCVRIHAHHAVGNDENGEVREVKRCVKIPEGVDGSKVNCRFVNDNTYLVEAPLLRNEDDEETELKIESVPAITDGKKEDMQLVESSKPFETKLDLSVFEPDHITVKRRGNLVSVSADHSREEDGVKVSRSFRREFTVPQGVDYKNIKCVRDPKGHVAIMAPKTPESKK</sequence>
<keyword evidence="6" id="KW-1185">Reference proteome</keyword>
<dbReference type="EnsemblMetazoa" id="G17984.2">
    <property type="protein sequence ID" value="G17984.2:cds"/>
    <property type="gene ID" value="G17984"/>
</dbReference>
<organism evidence="5 6">
    <name type="scientific">Magallana gigas</name>
    <name type="common">Pacific oyster</name>
    <name type="synonym">Crassostrea gigas</name>
    <dbReference type="NCBI Taxonomy" id="29159"/>
    <lineage>
        <taxon>Eukaryota</taxon>
        <taxon>Metazoa</taxon>
        <taxon>Spiralia</taxon>
        <taxon>Lophotrochozoa</taxon>
        <taxon>Mollusca</taxon>
        <taxon>Bivalvia</taxon>
        <taxon>Autobranchia</taxon>
        <taxon>Pteriomorphia</taxon>
        <taxon>Ostreida</taxon>
        <taxon>Ostreoidea</taxon>
        <taxon>Ostreidae</taxon>
        <taxon>Magallana</taxon>
    </lineage>
</organism>
<dbReference type="AlphaFoldDB" id="A0A8W8JB64"/>
<evidence type="ECO:0000313" key="6">
    <source>
        <dbReference type="Proteomes" id="UP000005408"/>
    </source>
</evidence>
<dbReference type="PANTHER" id="PTHR45640:SF13">
    <property type="entry name" value="HEAT SHOCK PROTEIN 22-RELATED"/>
    <property type="match status" value="1"/>
</dbReference>
<dbReference type="InterPro" id="IPR002068">
    <property type="entry name" value="A-crystallin/Hsp20_dom"/>
</dbReference>
<proteinExistence type="inferred from homology"/>
<dbReference type="GO" id="GO:0005737">
    <property type="term" value="C:cytoplasm"/>
    <property type="evidence" value="ECO:0007669"/>
    <property type="project" value="TreeGrafter"/>
</dbReference>
<comment type="similarity">
    <text evidence="2 3">Belongs to the small heat shock protein (HSP20) family.</text>
</comment>
<keyword evidence="1" id="KW-0346">Stress response</keyword>
<evidence type="ECO:0000256" key="2">
    <source>
        <dbReference type="PROSITE-ProRule" id="PRU00285"/>
    </source>
</evidence>
<evidence type="ECO:0000256" key="3">
    <source>
        <dbReference type="RuleBase" id="RU003616"/>
    </source>
</evidence>
<feature type="domain" description="SHSP" evidence="4">
    <location>
        <begin position="140"/>
        <end position="237"/>
    </location>
</feature>
<dbReference type="GO" id="GO:0051082">
    <property type="term" value="F:unfolded protein binding"/>
    <property type="evidence" value="ECO:0007669"/>
    <property type="project" value="TreeGrafter"/>
</dbReference>
<dbReference type="InterPro" id="IPR008978">
    <property type="entry name" value="HSP20-like_chaperone"/>
</dbReference>
<dbReference type="Proteomes" id="UP000005408">
    <property type="component" value="Unassembled WGS sequence"/>
</dbReference>
<reference evidence="5" key="1">
    <citation type="submission" date="2022-08" db="UniProtKB">
        <authorList>
            <consortium name="EnsemblMetazoa"/>
        </authorList>
    </citation>
    <scope>IDENTIFICATION</scope>
    <source>
        <strain evidence="5">05x7-T-G4-1.051#20</strain>
    </source>
</reference>
<dbReference type="InterPro" id="IPR001436">
    <property type="entry name" value="Alpha-crystallin/sHSP_animal"/>
</dbReference>
<dbReference type="GO" id="GO:0005634">
    <property type="term" value="C:nucleus"/>
    <property type="evidence" value="ECO:0007669"/>
    <property type="project" value="TreeGrafter"/>
</dbReference>
<dbReference type="Pfam" id="PF00011">
    <property type="entry name" value="HSP20"/>
    <property type="match status" value="2"/>
</dbReference>
<dbReference type="EnsemblMetazoa" id="G17984.1">
    <property type="protein sequence ID" value="G17984.1:cds"/>
    <property type="gene ID" value="G17984"/>
</dbReference>
<evidence type="ECO:0000313" key="5">
    <source>
        <dbReference type="EnsemblMetazoa" id="G17984.2:cds"/>
    </source>
</evidence>
<protein>
    <recommendedName>
        <fullName evidence="4">SHSP domain-containing protein</fullName>
    </recommendedName>
</protein>
<name>A0A8W8JB64_MAGGI</name>
<dbReference type="OMA" id="HAHHAVG"/>
<dbReference type="CDD" id="cd06526">
    <property type="entry name" value="metazoan_ACD"/>
    <property type="match status" value="2"/>
</dbReference>
<dbReference type="GO" id="GO:0042026">
    <property type="term" value="P:protein refolding"/>
    <property type="evidence" value="ECO:0007669"/>
    <property type="project" value="TreeGrafter"/>
</dbReference>
<dbReference type="OrthoDB" id="1431247at2759"/>
<dbReference type="SUPFAM" id="SSF49764">
    <property type="entry name" value="HSP20-like chaperones"/>
    <property type="match status" value="2"/>
</dbReference>
<accession>A0A8W8JB64</accession>
<dbReference type="GO" id="GO:0009408">
    <property type="term" value="P:response to heat"/>
    <property type="evidence" value="ECO:0007669"/>
    <property type="project" value="TreeGrafter"/>
</dbReference>
<dbReference type="PROSITE" id="PS01031">
    <property type="entry name" value="SHSP"/>
    <property type="match status" value="1"/>
</dbReference>